<dbReference type="EMBL" id="JAGFNK010000026">
    <property type="protein sequence ID" value="KAI9511175.1"/>
    <property type="molecule type" value="Genomic_DNA"/>
</dbReference>
<gene>
    <name evidence="1" type="ORF">F5148DRAFT_1325492</name>
</gene>
<reference evidence="1" key="1">
    <citation type="submission" date="2021-03" db="EMBL/GenBank/DDBJ databases">
        <title>Evolutionary priming and transition to the ectomycorrhizal habit in an iconic lineage of mushroom-forming fungi: is preadaptation a requirement?</title>
        <authorList>
            <consortium name="DOE Joint Genome Institute"/>
            <person name="Looney B.P."/>
            <person name="Miyauchi S."/>
            <person name="Morin E."/>
            <person name="Drula E."/>
            <person name="Courty P.E."/>
            <person name="Chicoki N."/>
            <person name="Fauchery L."/>
            <person name="Kohler A."/>
            <person name="Kuo A."/>
            <person name="LaButti K."/>
            <person name="Pangilinan J."/>
            <person name="Lipzen A."/>
            <person name="Riley R."/>
            <person name="Andreopoulos W."/>
            <person name="He G."/>
            <person name="Johnson J."/>
            <person name="Barry K.W."/>
            <person name="Grigoriev I.V."/>
            <person name="Nagy L."/>
            <person name="Hibbett D."/>
            <person name="Henrissat B."/>
            <person name="Matheny P.B."/>
            <person name="Labbe J."/>
            <person name="Martin A.F."/>
        </authorList>
    </citation>
    <scope>NUCLEOTIDE SEQUENCE</scope>
    <source>
        <strain evidence="1">BPL698</strain>
    </source>
</reference>
<comment type="caution">
    <text evidence="1">The sequence shown here is derived from an EMBL/GenBank/DDBJ whole genome shotgun (WGS) entry which is preliminary data.</text>
</comment>
<keyword evidence="2" id="KW-1185">Reference proteome</keyword>
<dbReference type="Proteomes" id="UP001207468">
    <property type="component" value="Unassembled WGS sequence"/>
</dbReference>
<protein>
    <submittedName>
        <fullName evidence="1">Uncharacterized protein</fullName>
    </submittedName>
</protein>
<evidence type="ECO:0000313" key="1">
    <source>
        <dbReference type="EMBL" id="KAI9511175.1"/>
    </source>
</evidence>
<proteinExistence type="predicted"/>
<organism evidence="1 2">
    <name type="scientific">Russula earlei</name>
    <dbReference type="NCBI Taxonomy" id="71964"/>
    <lineage>
        <taxon>Eukaryota</taxon>
        <taxon>Fungi</taxon>
        <taxon>Dikarya</taxon>
        <taxon>Basidiomycota</taxon>
        <taxon>Agaricomycotina</taxon>
        <taxon>Agaricomycetes</taxon>
        <taxon>Russulales</taxon>
        <taxon>Russulaceae</taxon>
        <taxon>Russula</taxon>
    </lineage>
</organism>
<evidence type="ECO:0000313" key="2">
    <source>
        <dbReference type="Proteomes" id="UP001207468"/>
    </source>
</evidence>
<sequence>MSAPGYLLETARRPPPLPLRVQPTTRRNTNGAKHQTLLYDLPSATPQPLKGEVVSPTSPNYHGRSWNRRPASGRASPHLSQGARSVTPSRVQADLEEFAERCRKWYFDHDEEAGRQMTNTLATLPPAQHAPFSRLQASIRSAYHASINARRTTEFRAHLSATLPGASLTPLSRGDPSGSTAQKERYEAFERFVRSWCTVGMPGTKPFFEGLWALMRLQVVPERLGGAGGHLIHWEIDDAVFKEAGGKDFMLEAVDVLKGVLGFDESSSTYTSPSSLTSPVHSLFAQPHSRSLSQPLRSKPSLPTRLNPAAHDSLLVKRPRAPSDPFLDTPAPSRSYSSSTRSNSILLSTSLSDTIEDSSSPSTPPHELEDIFNPRPAVTYASQDIDEEYLRTWTSPDLTNPEIFQLLKVFPTFITRRATPRFPDGAPDSPPQSDLEAGQEPSAAIRIGTGRMWVSARPRSEGWEGGWWTKFKNWWHQLFC</sequence>
<accession>A0ACC0UHF2</accession>
<name>A0ACC0UHF2_9AGAM</name>